<dbReference type="Gene3D" id="3.40.50.12780">
    <property type="entry name" value="N-terminal domain of ligase-like"/>
    <property type="match status" value="1"/>
</dbReference>
<dbReference type="Pfam" id="PF00501">
    <property type="entry name" value="AMP-binding"/>
    <property type="match status" value="1"/>
</dbReference>
<reference evidence="4 5" key="1">
    <citation type="submission" date="2016-10" db="EMBL/GenBank/DDBJ databases">
        <authorList>
            <person name="de Groot N.N."/>
        </authorList>
    </citation>
    <scope>NUCLEOTIDE SEQUENCE [LARGE SCALE GENOMIC DNA]</scope>
    <source>
        <strain evidence="4 5">CGMCC 1.9109</strain>
    </source>
</reference>
<keyword evidence="5" id="KW-1185">Reference proteome</keyword>
<dbReference type="SUPFAM" id="SSF56801">
    <property type="entry name" value="Acetyl-CoA synthetase-like"/>
    <property type="match status" value="1"/>
</dbReference>
<evidence type="ECO:0000313" key="5">
    <source>
        <dbReference type="Proteomes" id="UP000183685"/>
    </source>
</evidence>
<feature type="domain" description="AMP-binding enzyme C-terminal" evidence="3">
    <location>
        <begin position="409"/>
        <end position="483"/>
    </location>
</feature>
<dbReference type="AlphaFoldDB" id="A0A1G6TDQ6"/>
<evidence type="ECO:0000259" key="3">
    <source>
        <dbReference type="Pfam" id="PF13193"/>
    </source>
</evidence>
<dbReference type="GO" id="GO:0006631">
    <property type="term" value="P:fatty acid metabolic process"/>
    <property type="evidence" value="ECO:0007669"/>
    <property type="project" value="TreeGrafter"/>
</dbReference>
<evidence type="ECO:0000313" key="4">
    <source>
        <dbReference type="EMBL" id="SDD27210.1"/>
    </source>
</evidence>
<dbReference type="EMBL" id="FNAK01000001">
    <property type="protein sequence ID" value="SDD27210.1"/>
    <property type="molecule type" value="Genomic_DNA"/>
</dbReference>
<dbReference type="Gene3D" id="3.30.300.30">
    <property type="match status" value="1"/>
</dbReference>
<dbReference type="InterPro" id="IPR045851">
    <property type="entry name" value="AMP-bd_C_sf"/>
</dbReference>
<protein>
    <submittedName>
        <fullName evidence="4">Malonyl-CoA/methylmalonyl-CoA synthetase</fullName>
    </submittedName>
</protein>
<gene>
    <name evidence="4" type="ORF">SAMN04488071_0205</name>
</gene>
<proteinExistence type="inferred from homology"/>
<comment type="similarity">
    <text evidence="1">Belongs to the ATP-dependent AMP-binding enzyme family.</text>
</comment>
<dbReference type="InterPro" id="IPR042099">
    <property type="entry name" value="ANL_N_sf"/>
</dbReference>
<dbReference type="Proteomes" id="UP000183685">
    <property type="component" value="Unassembled WGS sequence"/>
</dbReference>
<dbReference type="Pfam" id="PF13193">
    <property type="entry name" value="AMP-binding_C"/>
    <property type="match status" value="1"/>
</dbReference>
<dbReference type="InterPro" id="IPR000873">
    <property type="entry name" value="AMP-dep_synth/lig_dom"/>
</dbReference>
<feature type="domain" description="AMP-dependent synthetase/ligase" evidence="2">
    <location>
        <begin position="9"/>
        <end position="359"/>
    </location>
</feature>
<dbReference type="PANTHER" id="PTHR43201">
    <property type="entry name" value="ACYL-COA SYNTHETASE"/>
    <property type="match status" value="1"/>
</dbReference>
<evidence type="ECO:0000256" key="1">
    <source>
        <dbReference type="ARBA" id="ARBA00006432"/>
    </source>
</evidence>
<dbReference type="GO" id="GO:0031956">
    <property type="term" value="F:medium-chain fatty acid-CoA ligase activity"/>
    <property type="evidence" value="ECO:0007669"/>
    <property type="project" value="TreeGrafter"/>
</dbReference>
<evidence type="ECO:0000259" key="2">
    <source>
        <dbReference type="Pfam" id="PF00501"/>
    </source>
</evidence>
<sequence length="494" mass="52995">MTDLPIIDRARGFASRTAFFGPGGDVTYADLLMRSAAVASGLLAGKSDLEEERIAFLLPTGADYAATQWGIWRAGGIAVPINGGATVPEIEHVLTCAGVARVVVAADRLAVLGDLPERLALEVLDFDALEGDGPLPELKPSRRAMILFTSGTTNKPKGVVSTHASIEAQVTALVDAWQWQADDRIPLFLPMHHLHGILNILCCALWSGAAIEPFDKFDADAICDRVAEGAYSLFMAVPTIYVKLLKWFDAPENTSKHDGVLKGFNAMRLMVSGSAALPASIHSAWSDLTGQVLLERYGMTEIGMALSNPYSGERRPGMVGLAMPRTDVQLVDDAGKVVSGEGAVGEIWVKGPTVFNEYWDNPKATAESFDGDWFKTGDIATIENGYYRIMGRSSVDIIKSGGYKLSALEIEAALLEHPAITECAVVGLEDTEWGEKVAVAVGLNEGALTLEALQDWAKDRLSAYKLPRALLVVDALPRNAMGKVTKPAVKALFP</sequence>
<dbReference type="STRING" id="637679.GCA_001550055_00684"/>
<organism evidence="4 5">
    <name type="scientific">Kordiimonas lacus</name>
    <dbReference type="NCBI Taxonomy" id="637679"/>
    <lineage>
        <taxon>Bacteria</taxon>
        <taxon>Pseudomonadati</taxon>
        <taxon>Pseudomonadota</taxon>
        <taxon>Alphaproteobacteria</taxon>
        <taxon>Kordiimonadales</taxon>
        <taxon>Kordiimonadaceae</taxon>
        <taxon>Kordiimonas</taxon>
    </lineage>
</organism>
<accession>A0A1G6TDQ6</accession>
<dbReference type="PANTHER" id="PTHR43201:SF8">
    <property type="entry name" value="ACYL-COA SYNTHETASE FAMILY MEMBER 3"/>
    <property type="match status" value="1"/>
</dbReference>
<dbReference type="RefSeq" id="WP_068308843.1">
    <property type="nucleotide sequence ID" value="NZ_FNAK01000001.1"/>
</dbReference>
<dbReference type="CDD" id="cd05941">
    <property type="entry name" value="MCS"/>
    <property type="match status" value="1"/>
</dbReference>
<name>A0A1G6TDQ6_9PROT</name>
<dbReference type="InterPro" id="IPR025110">
    <property type="entry name" value="AMP-bd_C"/>
</dbReference>